<keyword evidence="3" id="KW-1185">Reference proteome</keyword>
<accession>A0AAP6JCW6</accession>
<feature type="non-terminal residue" evidence="2">
    <location>
        <position position="282"/>
    </location>
</feature>
<dbReference type="Proteomes" id="UP001302316">
    <property type="component" value="Unassembled WGS sequence"/>
</dbReference>
<dbReference type="GO" id="GO:0004519">
    <property type="term" value="F:endonuclease activity"/>
    <property type="evidence" value="ECO:0007669"/>
    <property type="project" value="UniProtKB-KW"/>
</dbReference>
<comment type="caution">
    <text evidence="2">The sequence shown here is derived from an EMBL/GenBank/DDBJ whole genome shotgun (WGS) entry which is preliminary data.</text>
</comment>
<evidence type="ECO:0000259" key="1">
    <source>
        <dbReference type="Pfam" id="PF13391"/>
    </source>
</evidence>
<sequence length="282" mass="31776">MTKAIFTSSPGSHYKDLPEIQYHFPRTYLRQVEAAVGDWIIYYEPRRDKGISSSGGRQAYFAVARVTGVRPDPDQSGHFYADISDYLPFDNLVSFRDGKHYYESLLRKADGATNKGAFGRAVRQLPDEECQIILQAGFMREPAAWERETESPTLATDRPIYDELIRRPFRDEAFRRQVRRAYDNTCANSGLKLINGGGRPEVEAAHIRPVEHQGPDSVRNGLALTGTVHWLFDRGLISLDDDYRLLASEKDLPPGAQSLIVSGKQISLPETPDALPHPAFLR</sequence>
<dbReference type="InterPro" id="IPR003615">
    <property type="entry name" value="HNH_nuc"/>
</dbReference>
<name>A0AAP6JCW6_9GAMM</name>
<keyword evidence="2" id="KW-0378">Hydrolase</keyword>
<evidence type="ECO:0000313" key="3">
    <source>
        <dbReference type="Proteomes" id="UP001302316"/>
    </source>
</evidence>
<dbReference type="AlphaFoldDB" id="A0AAP6JCW6"/>
<reference evidence="2 3" key="1">
    <citation type="submission" date="2023-12" db="EMBL/GenBank/DDBJ databases">
        <title>Whole-genome sequencing of halo(alkali)philic microorganisms from hypersaline lakes.</title>
        <authorList>
            <person name="Sorokin D.Y."/>
            <person name="Merkel A.Y."/>
            <person name="Messina E."/>
            <person name="Yakimov M."/>
        </authorList>
    </citation>
    <scope>NUCLEOTIDE SEQUENCE [LARGE SCALE GENOMIC DNA]</scope>
    <source>
        <strain evidence="2 3">AB-CW1</strain>
    </source>
</reference>
<gene>
    <name evidence="2" type="ORF">VCB98_02115</name>
</gene>
<keyword evidence="2" id="KW-0255">Endonuclease</keyword>
<dbReference type="RefSeq" id="WP_346049986.1">
    <property type="nucleotide sequence ID" value="NZ_JAYGII010000002.1"/>
</dbReference>
<dbReference type="EMBL" id="JAYGII010000002">
    <property type="protein sequence ID" value="MEA5444610.1"/>
    <property type="molecule type" value="Genomic_DNA"/>
</dbReference>
<keyword evidence="2" id="KW-0540">Nuclease</keyword>
<protein>
    <submittedName>
        <fullName evidence="2">HNH endonuclease</fullName>
    </submittedName>
</protein>
<organism evidence="2 3">
    <name type="scientific">Natronospira elongata</name>
    <dbReference type="NCBI Taxonomy" id="3110268"/>
    <lineage>
        <taxon>Bacteria</taxon>
        <taxon>Pseudomonadati</taxon>
        <taxon>Pseudomonadota</taxon>
        <taxon>Gammaproteobacteria</taxon>
        <taxon>Natronospirales</taxon>
        <taxon>Natronospiraceae</taxon>
        <taxon>Natronospira</taxon>
    </lineage>
</organism>
<dbReference type="Pfam" id="PF13391">
    <property type="entry name" value="HNH_2"/>
    <property type="match status" value="1"/>
</dbReference>
<proteinExistence type="predicted"/>
<evidence type="ECO:0000313" key="2">
    <source>
        <dbReference type="EMBL" id="MEA5444610.1"/>
    </source>
</evidence>
<feature type="domain" description="HNH nuclease" evidence="1">
    <location>
        <begin position="200"/>
        <end position="240"/>
    </location>
</feature>